<sequence length="86" mass="9373">MNPDGFHEATVKFTGQGAITATNEVIDDAWNPLHLQLDGPWVHLVKDDTAPTATVHTVPREAIQAITWDWSSTPSTHRVGRTAADS</sequence>
<name>A0AAU8JN08_9ACTN</name>
<proteinExistence type="predicted"/>
<reference evidence="1" key="1">
    <citation type="submission" date="2024-06" db="EMBL/GenBank/DDBJ databases">
        <title>The genome sequences of Kitasatospora sp. strain HUAS MG31.</title>
        <authorList>
            <person name="Mo P."/>
        </authorList>
    </citation>
    <scope>NUCLEOTIDE SEQUENCE</scope>
    <source>
        <strain evidence="1">HUAS MG31</strain>
    </source>
</reference>
<accession>A0AAU8JN08</accession>
<organism evidence="1">
    <name type="scientific">Kitasatospora camelliae</name>
    <dbReference type="NCBI Taxonomy" id="3156397"/>
    <lineage>
        <taxon>Bacteria</taxon>
        <taxon>Bacillati</taxon>
        <taxon>Actinomycetota</taxon>
        <taxon>Actinomycetes</taxon>
        <taxon>Kitasatosporales</taxon>
        <taxon>Streptomycetaceae</taxon>
        <taxon>Kitasatospora</taxon>
    </lineage>
</organism>
<dbReference type="KEGG" id="kcm:ABWK59_00970"/>
<dbReference type="AlphaFoldDB" id="A0AAU8JN08"/>
<protein>
    <submittedName>
        <fullName evidence="1">Uncharacterized protein</fullName>
    </submittedName>
</protein>
<dbReference type="EMBL" id="CP159872">
    <property type="protein sequence ID" value="XCM77616.1"/>
    <property type="molecule type" value="Genomic_DNA"/>
</dbReference>
<gene>
    <name evidence="1" type="ORF">ABWK59_00970</name>
</gene>
<dbReference type="RefSeq" id="WP_354637277.1">
    <property type="nucleotide sequence ID" value="NZ_CP159872.1"/>
</dbReference>
<evidence type="ECO:0000313" key="1">
    <source>
        <dbReference type="EMBL" id="XCM77616.1"/>
    </source>
</evidence>